<evidence type="ECO:0000313" key="3">
    <source>
        <dbReference type="EMBL" id="MPM17307.1"/>
    </source>
</evidence>
<evidence type="ECO:0008006" key="4">
    <source>
        <dbReference type="Google" id="ProtNLM"/>
    </source>
</evidence>
<dbReference type="InterPro" id="IPR012843">
    <property type="entry name" value="YscD"/>
</dbReference>
<feature type="region of interest" description="Disordered" evidence="1">
    <location>
        <begin position="119"/>
        <end position="161"/>
    </location>
</feature>
<gene>
    <name evidence="3" type="ORF">SDC9_63695</name>
</gene>
<keyword evidence="2" id="KW-1133">Transmembrane helix</keyword>
<feature type="region of interest" description="Disordered" evidence="1">
    <location>
        <begin position="62"/>
        <end position="81"/>
    </location>
</feature>
<sequence>MSAVVELRVLNGRHAGARASVRGGESIGASDACDLVLTDIGVGEDVAAWLLLRAGAWSLASEPPKAEPEATDVSQPLALPAEPGNSLGDVAYLGSVALTVCSEDAPWQKVPQRAIPARKDALPQVKEEDVSPLSPASTPEVQAGDGPQERGAEPQTATTLPARPHARKISVGWFVALALLVLAVTVLWNLLRGPGLPPASEAQTAPRIDLSQQPQLVRSAQLAVASVDPSLRLSVEGLPDGRVRVSGWVADVAQLDRLAEKLAALRPLPQLAVRTVADVTDDLREATRNAGIRKAAFELLGSGRVTVLGLVMDEAERQQAMQSLRASMPGTLVIEDGLRMASSQGPAMQEWLRKGGFSGAKAEWKDGRMQLHLALAPQERPRLENLLARADGPMSEVLFTLHVQELAPEQARVLRVATAPAAHIHVSAAPLPFRIRSVVGGANSYVMLSDGSRLQPGGARNGWRLESVEADTLTFSGPKKLVLAR</sequence>
<keyword evidence="2" id="KW-0472">Membrane</keyword>
<evidence type="ECO:0000256" key="1">
    <source>
        <dbReference type="SAM" id="MobiDB-lite"/>
    </source>
</evidence>
<organism evidence="3">
    <name type="scientific">bioreactor metagenome</name>
    <dbReference type="NCBI Taxonomy" id="1076179"/>
    <lineage>
        <taxon>unclassified sequences</taxon>
        <taxon>metagenomes</taxon>
        <taxon>ecological metagenomes</taxon>
    </lineage>
</organism>
<comment type="caution">
    <text evidence="3">The sequence shown here is derived from an EMBL/GenBank/DDBJ whole genome shotgun (WGS) entry which is preliminary data.</text>
</comment>
<accession>A0A644XMU0</accession>
<feature type="transmembrane region" description="Helical" evidence="2">
    <location>
        <begin position="171"/>
        <end position="191"/>
    </location>
</feature>
<dbReference type="AlphaFoldDB" id="A0A644XMU0"/>
<name>A0A644XMU0_9ZZZZ</name>
<dbReference type="NCBIfam" id="TIGR02500">
    <property type="entry name" value="type_III_yscD"/>
    <property type="match status" value="1"/>
</dbReference>
<feature type="compositionally biased region" description="Basic and acidic residues" evidence="1">
    <location>
        <begin position="119"/>
        <end position="129"/>
    </location>
</feature>
<evidence type="ECO:0000256" key="2">
    <source>
        <dbReference type="SAM" id="Phobius"/>
    </source>
</evidence>
<reference evidence="3" key="1">
    <citation type="submission" date="2019-08" db="EMBL/GenBank/DDBJ databases">
        <authorList>
            <person name="Kucharzyk K."/>
            <person name="Murdoch R.W."/>
            <person name="Higgins S."/>
            <person name="Loffler F."/>
        </authorList>
    </citation>
    <scope>NUCLEOTIDE SEQUENCE</scope>
</reference>
<protein>
    <recommendedName>
        <fullName evidence="4">Yop protein translocation protein D periplasmic domain-containing protein</fullName>
    </recommendedName>
</protein>
<keyword evidence="2" id="KW-0812">Transmembrane</keyword>
<dbReference type="EMBL" id="VSSQ01002771">
    <property type="protein sequence ID" value="MPM17307.1"/>
    <property type="molecule type" value="Genomic_DNA"/>
</dbReference>
<proteinExistence type="predicted"/>